<proteinExistence type="predicted"/>
<protein>
    <submittedName>
        <fullName evidence="2">Uncharacterized protein</fullName>
    </submittedName>
</protein>
<organism evidence="2 3">
    <name type="scientific">Aphis craccivora</name>
    <name type="common">Cowpea aphid</name>
    <dbReference type="NCBI Taxonomy" id="307492"/>
    <lineage>
        <taxon>Eukaryota</taxon>
        <taxon>Metazoa</taxon>
        <taxon>Ecdysozoa</taxon>
        <taxon>Arthropoda</taxon>
        <taxon>Hexapoda</taxon>
        <taxon>Insecta</taxon>
        <taxon>Pterygota</taxon>
        <taxon>Neoptera</taxon>
        <taxon>Paraneoptera</taxon>
        <taxon>Hemiptera</taxon>
        <taxon>Sternorrhyncha</taxon>
        <taxon>Aphidomorpha</taxon>
        <taxon>Aphidoidea</taxon>
        <taxon>Aphididae</taxon>
        <taxon>Aphidini</taxon>
        <taxon>Aphis</taxon>
        <taxon>Aphis</taxon>
    </lineage>
</organism>
<evidence type="ECO:0000313" key="3">
    <source>
        <dbReference type="Proteomes" id="UP000478052"/>
    </source>
</evidence>
<evidence type="ECO:0000256" key="1">
    <source>
        <dbReference type="SAM" id="MobiDB-lite"/>
    </source>
</evidence>
<dbReference type="EMBL" id="VUJU01007290">
    <property type="protein sequence ID" value="KAF0746214.1"/>
    <property type="molecule type" value="Genomic_DNA"/>
</dbReference>
<name>A0A6G0XZ53_APHCR</name>
<dbReference type="Proteomes" id="UP000478052">
    <property type="component" value="Unassembled WGS sequence"/>
</dbReference>
<reference evidence="2 3" key="1">
    <citation type="submission" date="2019-08" db="EMBL/GenBank/DDBJ databases">
        <title>Whole genome of Aphis craccivora.</title>
        <authorList>
            <person name="Voronova N.V."/>
            <person name="Shulinski R.S."/>
            <person name="Bandarenka Y.V."/>
            <person name="Zhorov D.G."/>
            <person name="Warner D."/>
        </authorList>
    </citation>
    <scope>NUCLEOTIDE SEQUENCE [LARGE SCALE GENOMIC DNA]</scope>
    <source>
        <strain evidence="2">180601</strain>
        <tissue evidence="2">Whole Body</tissue>
    </source>
</reference>
<keyword evidence="3" id="KW-1185">Reference proteome</keyword>
<feature type="compositionally biased region" description="Basic and acidic residues" evidence="1">
    <location>
        <begin position="42"/>
        <end position="53"/>
    </location>
</feature>
<gene>
    <name evidence="2" type="ORF">FWK35_00031887</name>
</gene>
<comment type="caution">
    <text evidence="2">The sequence shown here is derived from an EMBL/GenBank/DDBJ whole genome shotgun (WGS) entry which is preliminary data.</text>
</comment>
<feature type="compositionally biased region" description="Basic residues" evidence="1">
    <location>
        <begin position="54"/>
        <end position="65"/>
    </location>
</feature>
<feature type="region of interest" description="Disordered" evidence="1">
    <location>
        <begin position="30"/>
        <end position="76"/>
    </location>
</feature>
<accession>A0A6G0XZ53</accession>
<sequence>MRAELVDKIVEMEKVGPTVVQQGAPVEPTTYARATKTNKWQTRSDRQPVDRVASRSKSRATKRTKIQQADNRAEEHRPAFVVKPMEGINLSVTSNVIWKKVVSKKVMPRCQTITTKRGKVVIKSLNKETADVLRSLVKDSGALQDEALLWPRDPV</sequence>
<evidence type="ECO:0000313" key="2">
    <source>
        <dbReference type="EMBL" id="KAF0746214.1"/>
    </source>
</evidence>
<dbReference type="AlphaFoldDB" id="A0A6G0XZ53"/>